<keyword evidence="2" id="KW-1185">Reference proteome</keyword>
<name>A0ACC0BTA4_CATRO</name>
<reference evidence="2" key="1">
    <citation type="journal article" date="2023" name="Nat. Plants">
        <title>Single-cell RNA sequencing provides a high-resolution roadmap for understanding the multicellular compartmentation of specialized metabolism.</title>
        <authorList>
            <person name="Sun S."/>
            <person name="Shen X."/>
            <person name="Li Y."/>
            <person name="Li Y."/>
            <person name="Wang S."/>
            <person name="Li R."/>
            <person name="Zhang H."/>
            <person name="Shen G."/>
            <person name="Guo B."/>
            <person name="Wei J."/>
            <person name="Xu J."/>
            <person name="St-Pierre B."/>
            <person name="Chen S."/>
            <person name="Sun C."/>
        </authorList>
    </citation>
    <scope>NUCLEOTIDE SEQUENCE [LARGE SCALE GENOMIC DNA]</scope>
</reference>
<dbReference type="EMBL" id="CM044702">
    <property type="protein sequence ID" value="KAI5675821.1"/>
    <property type="molecule type" value="Genomic_DNA"/>
</dbReference>
<dbReference type="Proteomes" id="UP001060085">
    <property type="component" value="Linkage Group LG02"/>
</dbReference>
<proteinExistence type="predicted"/>
<evidence type="ECO:0000313" key="2">
    <source>
        <dbReference type="Proteomes" id="UP001060085"/>
    </source>
</evidence>
<comment type="caution">
    <text evidence="1">The sequence shown here is derived from an EMBL/GenBank/DDBJ whole genome shotgun (WGS) entry which is preliminary data.</text>
</comment>
<protein>
    <submittedName>
        <fullName evidence="1">Uncharacterized protein</fullName>
    </submittedName>
</protein>
<gene>
    <name evidence="1" type="ORF">M9H77_06771</name>
</gene>
<sequence>MKNPSKSLMTKHLLEHSWTFWFDNPSAKSKQAGIYNNIYHSNKFAVGANFHCFKNKIEPKRKDFLCADGGRWTMTFDRGEQFDNGDEICGGNGQCYDQEYKSVKIDNFFKSKY</sequence>
<accession>A0ACC0BTA4</accession>
<evidence type="ECO:0000313" key="1">
    <source>
        <dbReference type="EMBL" id="KAI5675821.1"/>
    </source>
</evidence>
<organism evidence="1 2">
    <name type="scientific">Catharanthus roseus</name>
    <name type="common">Madagascar periwinkle</name>
    <name type="synonym">Vinca rosea</name>
    <dbReference type="NCBI Taxonomy" id="4058"/>
    <lineage>
        <taxon>Eukaryota</taxon>
        <taxon>Viridiplantae</taxon>
        <taxon>Streptophyta</taxon>
        <taxon>Embryophyta</taxon>
        <taxon>Tracheophyta</taxon>
        <taxon>Spermatophyta</taxon>
        <taxon>Magnoliopsida</taxon>
        <taxon>eudicotyledons</taxon>
        <taxon>Gunneridae</taxon>
        <taxon>Pentapetalae</taxon>
        <taxon>asterids</taxon>
        <taxon>lamiids</taxon>
        <taxon>Gentianales</taxon>
        <taxon>Apocynaceae</taxon>
        <taxon>Rauvolfioideae</taxon>
        <taxon>Vinceae</taxon>
        <taxon>Catharanthinae</taxon>
        <taxon>Catharanthus</taxon>
    </lineage>
</organism>